<dbReference type="GeneID" id="31006580"/>
<dbReference type="InterPro" id="IPR007219">
    <property type="entry name" value="XnlR_reg_dom"/>
</dbReference>
<evidence type="ECO:0000313" key="9">
    <source>
        <dbReference type="Proteomes" id="UP000214365"/>
    </source>
</evidence>
<feature type="compositionally biased region" description="Basic and acidic residues" evidence="6">
    <location>
        <begin position="13"/>
        <end position="24"/>
    </location>
</feature>
<dbReference type="AlphaFoldDB" id="A0A225AX60"/>
<dbReference type="EMBL" id="LFMY01000010">
    <property type="protein sequence ID" value="OKL58087.1"/>
    <property type="molecule type" value="Genomic_DNA"/>
</dbReference>
<evidence type="ECO:0000259" key="7">
    <source>
        <dbReference type="PROSITE" id="PS50048"/>
    </source>
</evidence>
<dbReference type="CDD" id="cd12148">
    <property type="entry name" value="fungal_TF_MHR"/>
    <property type="match status" value="1"/>
</dbReference>
<proteinExistence type="predicted"/>
<accession>A0A225AX60</accession>
<evidence type="ECO:0000256" key="5">
    <source>
        <dbReference type="ARBA" id="ARBA00023242"/>
    </source>
</evidence>
<dbReference type="PROSITE" id="PS50048">
    <property type="entry name" value="ZN2_CY6_FUNGAL_2"/>
    <property type="match status" value="1"/>
</dbReference>
<dbReference type="PANTHER" id="PTHR47424">
    <property type="entry name" value="REGULATORY PROTEIN GAL4"/>
    <property type="match status" value="1"/>
</dbReference>
<feature type="compositionally biased region" description="Basic and acidic residues" evidence="6">
    <location>
        <begin position="32"/>
        <end position="41"/>
    </location>
</feature>
<organism evidence="8 9">
    <name type="scientific">Talaromyces atroroseus</name>
    <dbReference type="NCBI Taxonomy" id="1441469"/>
    <lineage>
        <taxon>Eukaryota</taxon>
        <taxon>Fungi</taxon>
        <taxon>Dikarya</taxon>
        <taxon>Ascomycota</taxon>
        <taxon>Pezizomycotina</taxon>
        <taxon>Eurotiomycetes</taxon>
        <taxon>Eurotiomycetidae</taxon>
        <taxon>Eurotiales</taxon>
        <taxon>Trichocomaceae</taxon>
        <taxon>Talaromyces</taxon>
        <taxon>Talaromyces sect. Trachyspermi</taxon>
    </lineage>
</organism>
<feature type="compositionally biased region" description="Polar residues" evidence="6">
    <location>
        <begin position="125"/>
        <end position="144"/>
    </location>
</feature>
<feature type="region of interest" description="Disordered" evidence="6">
    <location>
        <begin position="693"/>
        <end position="721"/>
    </location>
</feature>
<feature type="compositionally biased region" description="Basic and acidic residues" evidence="6">
    <location>
        <begin position="112"/>
        <end position="122"/>
    </location>
</feature>
<dbReference type="Gene3D" id="4.10.240.10">
    <property type="entry name" value="Zn(2)-C6 fungal-type DNA-binding domain"/>
    <property type="match status" value="1"/>
</dbReference>
<name>A0A225AX60_TALAT</name>
<feature type="domain" description="Zn(2)-C6 fungal-type" evidence="7">
    <location>
        <begin position="50"/>
        <end position="79"/>
    </location>
</feature>
<keyword evidence="9" id="KW-1185">Reference proteome</keyword>
<evidence type="ECO:0000256" key="3">
    <source>
        <dbReference type="ARBA" id="ARBA00023125"/>
    </source>
</evidence>
<dbReference type="InterPro" id="IPR051127">
    <property type="entry name" value="Fungal_SecMet_Regulators"/>
</dbReference>
<evidence type="ECO:0000313" key="8">
    <source>
        <dbReference type="EMBL" id="OKL58087.1"/>
    </source>
</evidence>
<dbReference type="SUPFAM" id="SSF57701">
    <property type="entry name" value="Zn2/Cys6 DNA-binding domain"/>
    <property type="match status" value="1"/>
</dbReference>
<evidence type="ECO:0000256" key="4">
    <source>
        <dbReference type="ARBA" id="ARBA00023163"/>
    </source>
</evidence>
<dbReference type="GO" id="GO:0008270">
    <property type="term" value="F:zinc ion binding"/>
    <property type="evidence" value="ECO:0007669"/>
    <property type="project" value="InterPro"/>
</dbReference>
<dbReference type="SMART" id="SM00066">
    <property type="entry name" value="GAL4"/>
    <property type="match status" value="1"/>
</dbReference>
<comment type="caution">
    <text evidence="8">The sequence shown here is derived from an EMBL/GenBank/DDBJ whole genome shotgun (WGS) entry which is preliminary data.</text>
</comment>
<dbReference type="Proteomes" id="UP000214365">
    <property type="component" value="Unassembled WGS sequence"/>
</dbReference>
<dbReference type="RefSeq" id="XP_020118208.1">
    <property type="nucleotide sequence ID" value="XM_020269145.1"/>
</dbReference>
<dbReference type="PANTHER" id="PTHR47424:SF12">
    <property type="entry name" value="TRANSCRIPTION FACTOR ASQA"/>
    <property type="match status" value="1"/>
</dbReference>
<dbReference type="Pfam" id="PF00172">
    <property type="entry name" value="Zn_clus"/>
    <property type="match status" value="1"/>
</dbReference>
<feature type="region of interest" description="Disordered" evidence="6">
    <location>
        <begin position="1"/>
        <end position="43"/>
    </location>
</feature>
<reference evidence="8 9" key="1">
    <citation type="submission" date="2015-06" db="EMBL/GenBank/DDBJ databases">
        <title>Talaromyces atroroseus IBT 11181 draft genome.</title>
        <authorList>
            <person name="Rasmussen K.B."/>
            <person name="Rasmussen S."/>
            <person name="Petersen B."/>
            <person name="Sicheritz-Ponten T."/>
            <person name="Mortensen U.H."/>
            <person name="Thrane U."/>
        </authorList>
    </citation>
    <scope>NUCLEOTIDE SEQUENCE [LARGE SCALE GENOMIC DNA]</scope>
    <source>
        <strain evidence="8 9">IBT 11181</strain>
    </source>
</reference>
<dbReference type="GO" id="GO:0000978">
    <property type="term" value="F:RNA polymerase II cis-regulatory region sequence-specific DNA binding"/>
    <property type="evidence" value="ECO:0007669"/>
    <property type="project" value="TreeGrafter"/>
</dbReference>
<dbReference type="GO" id="GO:0000981">
    <property type="term" value="F:DNA-binding transcription factor activity, RNA polymerase II-specific"/>
    <property type="evidence" value="ECO:0007669"/>
    <property type="project" value="InterPro"/>
</dbReference>
<dbReference type="Pfam" id="PF04082">
    <property type="entry name" value="Fungal_trans"/>
    <property type="match status" value="1"/>
</dbReference>
<keyword evidence="1" id="KW-0479">Metal-binding</keyword>
<dbReference type="SMART" id="SM00906">
    <property type="entry name" value="Fungal_trans"/>
    <property type="match status" value="1"/>
</dbReference>
<keyword evidence="2" id="KW-0805">Transcription regulation</keyword>
<keyword evidence="5" id="KW-0539">Nucleus</keyword>
<dbReference type="GO" id="GO:0005634">
    <property type="term" value="C:nucleus"/>
    <property type="evidence" value="ECO:0007669"/>
    <property type="project" value="TreeGrafter"/>
</dbReference>
<feature type="compositionally biased region" description="Polar residues" evidence="6">
    <location>
        <begin position="693"/>
        <end position="720"/>
    </location>
</feature>
<dbReference type="InterPro" id="IPR036864">
    <property type="entry name" value="Zn2-C6_fun-type_DNA-bd_sf"/>
</dbReference>
<evidence type="ECO:0000256" key="2">
    <source>
        <dbReference type="ARBA" id="ARBA00023015"/>
    </source>
</evidence>
<feature type="region of interest" description="Disordered" evidence="6">
    <location>
        <begin position="112"/>
        <end position="144"/>
    </location>
</feature>
<sequence length="804" mass="90322">MEATKFMSMWKEVGSDRIEKERLKGGSGRSDSASERPDTPRPKRTQVVRACDWCRLNRVKCDANPPCQNCRDHGRHCSNTKQSEAHSLPAANREIHRLRNRLKDLQEQLDKVREESKNRTEVAKSPSTPFSNISDSTPHVTTSAALPNSHRKTWDGLHDPQSQTGRVIHYGPLSSPYMVMRLNRYMRESSNQLHLKSVLPVRISQIHRHSPTVSHEQLSDEAEQPSLRLRLAEIEDLSREQEEYFLVLLWQSYNCIYPIVAEEEFREYYNSLWDGTTGQAPRRSSALVDSLLAVCMQFGSTFLVDDDEDITDGETESQATRFNTAAYAFYRRSQSALMEELEHPSVQSLQSHIYCIIYLYNTANLDTAHALLGLAIRVAHMLRLHIRPLGPIPKVKQELFSRMWWTLYQLDSQISMTLGRPPLINSDEVGCAMPSDSSDVVQLSTTGLVSPPNEEDISWLSFHVQYIRLTAAARRVHAAFGARCAELLQTKDIQDVHEDPVALETLAGFLSNEVRAMYDWVQTVPRSLKNQRKGSGEAFSTDRTPLNLNSASPLWLQRQRLLLEIIYHHLQIANFRPFIRFPPRGASLTSLSDNHSIASLNHAVVLTSMLNQVLSETDLLNGWTPLFQYQWDATICIISFVLSNPVCPPTPAARKTLPTALRTLHKLGQTFAPAANTIQLAWEQFRSSSNPYGWSQLTPPSQSSSDTTELGPTSVPSSLPNAVPAMMKTTLPPTDQFSGSLAHTKIPSNIMLGNDFSDPAGFTPPLDLMDAPLNLPNELLMGTDAQWMLNGAMPLDGWTGYGSQ</sequence>
<dbReference type="CDD" id="cd00067">
    <property type="entry name" value="GAL4"/>
    <property type="match status" value="1"/>
</dbReference>
<keyword evidence="3" id="KW-0238">DNA-binding</keyword>
<evidence type="ECO:0000256" key="1">
    <source>
        <dbReference type="ARBA" id="ARBA00022723"/>
    </source>
</evidence>
<keyword evidence="4" id="KW-0804">Transcription</keyword>
<evidence type="ECO:0000256" key="6">
    <source>
        <dbReference type="SAM" id="MobiDB-lite"/>
    </source>
</evidence>
<dbReference type="GO" id="GO:0000435">
    <property type="term" value="P:positive regulation of transcription from RNA polymerase II promoter by galactose"/>
    <property type="evidence" value="ECO:0007669"/>
    <property type="project" value="TreeGrafter"/>
</dbReference>
<dbReference type="GO" id="GO:0006351">
    <property type="term" value="P:DNA-templated transcription"/>
    <property type="evidence" value="ECO:0007669"/>
    <property type="project" value="InterPro"/>
</dbReference>
<dbReference type="OrthoDB" id="2283488at2759"/>
<protein>
    <recommendedName>
        <fullName evidence="7">Zn(2)-C6 fungal-type domain-containing protein</fullName>
    </recommendedName>
</protein>
<gene>
    <name evidence="8" type="ORF">UA08_06825</name>
</gene>
<dbReference type="PROSITE" id="PS00463">
    <property type="entry name" value="ZN2_CY6_FUNGAL_1"/>
    <property type="match status" value="1"/>
</dbReference>
<dbReference type="InterPro" id="IPR001138">
    <property type="entry name" value="Zn2Cys6_DnaBD"/>
</dbReference>